<gene>
    <name evidence="1" type="ordered locus">ATP_00024</name>
    <name evidence="2" type="ordered locus">ATP_00474</name>
</gene>
<proteinExistence type="predicted"/>
<dbReference type="KEGG" id="pml:ATP_00474"/>
<dbReference type="Proteomes" id="UP000002020">
    <property type="component" value="Chromosome"/>
</dbReference>
<organism evidence="3">
    <name type="scientific">Phytoplasma mali (strain AT)</name>
    <dbReference type="NCBI Taxonomy" id="482235"/>
    <lineage>
        <taxon>Bacteria</taxon>
        <taxon>Bacillati</taxon>
        <taxon>Mycoplasmatota</taxon>
        <taxon>Mollicutes</taxon>
        <taxon>Acholeplasmatales</taxon>
        <taxon>Acholeplasmataceae</taxon>
        <taxon>Candidatus Phytoplasma</taxon>
        <taxon>16SrX (Apple proliferation group)</taxon>
    </lineage>
</organism>
<sequence length="66" mass="7989">MKKQTKEQKIRKMLKNANLLTLKIVILKNLNTKTKYIKNKNILFVNPQVKHLVFQFLVKQKKDYFL</sequence>
<dbReference type="HOGENOM" id="CLU_205392_0_0_14"/>
<dbReference type="EMBL" id="CU469464">
    <property type="protein sequence ID" value="CAP18661.1"/>
    <property type="molecule type" value="Genomic_DNA"/>
</dbReference>
<keyword evidence="3" id="KW-1185">Reference proteome</keyword>
<name>B3R047_PHYMT</name>
<protein>
    <submittedName>
        <fullName evidence="1">Uncharacterized protein</fullName>
    </submittedName>
</protein>
<reference evidence="1 3" key="1">
    <citation type="journal article" date="2008" name="BMC Genomics">
        <title>The linear chromosome of the plant-pathogenic mycoplasma 'Candidatus Phytoplasma mali'.</title>
        <authorList>
            <person name="Kube M."/>
            <person name="Schneider B."/>
            <person name="Kuhl H."/>
            <person name="Dandekar T."/>
            <person name="Heitmann K."/>
            <person name="Migdoll A.M."/>
            <person name="Reinhardt R."/>
            <person name="Seemueller E."/>
        </authorList>
    </citation>
    <scope>NUCLEOTIDE SEQUENCE [LARGE SCALE GENOMIC DNA]</scope>
    <source>
        <strain evidence="1 3">AT</strain>
    </source>
</reference>
<accession>B3R047</accession>
<evidence type="ECO:0000313" key="3">
    <source>
        <dbReference type="Proteomes" id="UP000002020"/>
    </source>
</evidence>
<dbReference type="STRING" id="37692.ATP_00024"/>
<evidence type="ECO:0000313" key="1">
    <source>
        <dbReference type="EMBL" id="CAP18211.1"/>
    </source>
</evidence>
<dbReference type="AlphaFoldDB" id="B3R047"/>
<dbReference type="EMBL" id="CU469464">
    <property type="protein sequence ID" value="CAP18211.1"/>
    <property type="molecule type" value="Genomic_DNA"/>
</dbReference>
<dbReference type="KEGG" id="pml:ATP_00024"/>
<evidence type="ECO:0000313" key="2">
    <source>
        <dbReference type="EMBL" id="CAP18661.1"/>
    </source>
</evidence>